<comment type="caution">
    <text evidence="2">The sequence shown here is derived from an EMBL/GenBank/DDBJ whole genome shotgun (WGS) entry which is preliminary data.</text>
</comment>
<dbReference type="RefSeq" id="WP_160363393.1">
    <property type="nucleotide sequence ID" value="NZ_JACEIB010000003.1"/>
</dbReference>
<evidence type="ECO:0000259" key="1">
    <source>
        <dbReference type="Pfam" id="PF02900"/>
    </source>
</evidence>
<dbReference type="Gene3D" id="3.40.830.10">
    <property type="entry name" value="LigB-like"/>
    <property type="match status" value="1"/>
</dbReference>
<gene>
    <name evidence="2" type="ORF">HZF05_05630</name>
</gene>
<dbReference type="Pfam" id="PF02900">
    <property type="entry name" value="LigB"/>
    <property type="match status" value="1"/>
</dbReference>
<dbReference type="GO" id="GO:0008198">
    <property type="term" value="F:ferrous iron binding"/>
    <property type="evidence" value="ECO:0007669"/>
    <property type="project" value="InterPro"/>
</dbReference>
<proteinExistence type="predicted"/>
<dbReference type="InterPro" id="IPR004183">
    <property type="entry name" value="Xdiol_dOase_suB"/>
</dbReference>
<keyword evidence="3" id="KW-1185">Reference proteome</keyword>
<organism evidence="2 3">
    <name type="scientific">Sphingomonas chungangi</name>
    <dbReference type="NCBI Taxonomy" id="2683589"/>
    <lineage>
        <taxon>Bacteria</taxon>
        <taxon>Pseudomonadati</taxon>
        <taxon>Pseudomonadota</taxon>
        <taxon>Alphaproteobacteria</taxon>
        <taxon>Sphingomonadales</taxon>
        <taxon>Sphingomonadaceae</taxon>
        <taxon>Sphingomonas</taxon>
    </lineage>
</organism>
<accession>A0A838L247</accession>
<protein>
    <recommendedName>
        <fullName evidence="1">Extradiol ring-cleavage dioxygenase class III enzyme subunit B domain-containing protein</fullName>
    </recommendedName>
</protein>
<evidence type="ECO:0000313" key="3">
    <source>
        <dbReference type="Proteomes" id="UP000570166"/>
    </source>
</evidence>
<evidence type="ECO:0000313" key="2">
    <source>
        <dbReference type="EMBL" id="MBA2933573.1"/>
    </source>
</evidence>
<dbReference type="AlphaFoldDB" id="A0A838L247"/>
<reference evidence="2 3" key="1">
    <citation type="submission" date="2020-07" db="EMBL/GenBank/DDBJ databases">
        <authorList>
            <person name="Sun Q."/>
        </authorList>
    </citation>
    <scope>NUCLEOTIDE SEQUENCE [LARGE SCALE GENOMIC DNA]</scope>
    <source>
        <strain evidence="2 3">CGMCC 1.13654</strain>
    </source>
</reference>
<dbReference type="SUPFAM" id="SSF53213">
    <property type="entry name" value="LigB-like"/>
    <property type="match status" value="1"/>
</dbReference>
<sequence>MPITLGMASSHFPSLFQDSFAGWQRYFEVISGGIPQPIETFRQDEACVADWIMRRDRAFARLQAATAQAAPAAMIVVAGDQDEWFSPANLPNVMIYSGEAGIDGFHNYGDFDADPPLRFWEDAGRFGVHIETATELAAHLQRTLVAQDFDVAISRAINPQGRPERRAPHALTRPLPLIMPKLDIPVVPIIVKTIERSKAVLSGERCLALGRAIGEICAAWPEPIAIYGSGGMSHDPSGPLSGWVDEPLDRWVLRCLEEGDLDALQSLFLFRSAATDSGTGELRTWLVTAGAMAAVQARHRCEIVDYFPAHIATAGCGWVLWDEHAKGVAGYRT</sequence>
<dbReference type="Proteomes" id="UP000570166">
    <property type="component" value="Unassembled WGS sequence"/>
</dbReference>
<dbReference type="EMBL" id="JACEIB010000003">
    <property type="protein sequence ID" value="MBA2933573.1"/>
    <property type="molecule type" value="Genomic_DNA"/>
</dbReference>
<dbReference type="GO" id="GO:0016702">
    <property type="term" value="F:oxidoreductase activity, acting on single donors with incorporation of molecular oxygen, incorporation of two atoms of oxygen"/>
    <property type="evidence" value="ECO:0007669"/>
    <property type="project" value="UniProtKB-ARBA"/>
</dbReference>
<feature type="domain" description="Extradiol ring-cleavage dioxygenase class III enzyme subunit B" evidence="1">
    <location>
        <begin position="59"/>
        <end position="294"/>
    </location>
</feature>
<name>A0A838L247_9SPHN</name>